<evidence type="ECO:0000259" key="6">
    <source>
        <dbReference type="PROSITE" id="PS51649"/>
    </source>
</evidence>
<feature type="compositionally biased region" description="Polar residues" evidence="4">
    <location>
        <begin position="727"/>
        <end position="738"/>
    </location>
</feature>
<feature type="compositionally biased region" description="Low complexity" evidence="4">
    <location>
        <begin position="691"/>
        <end position="701"/>
    </location>
</feature>
<evidence type="ECO:0000256" key="4">
    <source>
        <dbReference type="SAM" id="MobiDB-lite"/>
    </source>
</evidence>
<gene>
    <name evidence="8" type="primary">LOC105060715</name>
</gene>
<feature type="region of interest" description="Disordered" evidence="4">
    <location>
        <begin position="658"/>
        <end position="738"/>
    </location>
</feature>
<dbReference type="InParanoid" id="A0A6I9SNH5"/>
<evidence type="ECO:0000313" key="8">
    <source>
        <dbReference type="RefSeq" id="XP_010942829.2"/>
    </source>
</evidence>
<dbReference type="Pfam" id="PF03000">
    <property type="entry name" value="NPH3"/>
    <property type="match status" value="1"/>
</dbReference>
<dbReference type="GO" id="GO:0016567">
    <property type="term" value="P:protein ubiquitination"/>
    <property type="evidence" value="ECO:0007669"/>
    <property type="project" value="UniProtKB-UniPathway"/>
</dbReference>
<organism evidence="7 8">
    <name type="scientific">Elaeis guineensis var. tenera</name>
    <name type="common">Oil palm</name>
    <dbReference type="NCBI Taxonomy" id="51953"/>
    <lineage>
        <taxon>Eukaryota</taxon>
        <taxon>Viridiplantae</taxon>
        <taxon>Streptophyta</taxon>
        <taxon>Embryophyta</taxon>
        <taxon>Tracheophyta</taxon>
        <taxon>Spermatophyta</taxon>
        <taxon>Magnoliopsida</taxon>
        <taxon>Liliopsida</taxon>
        <taxon>Arecaceae</taxon>
        <taxon>Arecoideae</taxon>
        <taxon>Cocoseae</taxon>
        <taxon>Elaeidinae</taxon>
        <taxon>Elaeis</taxon>
    </lineage>
</organism>
<dbReference type="InterPro" id="IPR043454">
    <property type="entry name" value="NPH3/RPT2-like"/>
</dbReference>
<feature type="compositionally biased region" description="Low complexity" evidence="4">
    <location>
        <begin position="708"/>
        <end position="718"/>
    </location>
</feature>
<proteinExistence type="inferred from homology"/>
<accession>A0A6I9SNH5</accession>
<dbReference type="CDD" id="cd18312">
    <property type="entry name" value="BTB_POZ_NPY3-like"/>
    <property type="match status" value="1"/>
</dbReference>
<feature type="domain" description="BTB" evidence="5">
    <location>
        <begin position="146"/>
        <end position="214"/>
    </location>
</feature>
<dbReference type="SUPFAM" id="SSF54695">
    <property type="entry name" value="POZ domain"/>
    <property type="match status" value="1"/>
</dbReference>
<comment type="pathway">
    <text evidence="1">Protein modification; protein ubiquitination.</text>
</comment>
<dbReference type="AlphaFoldDB" id="A0A6I9SNH5"/>
<dbReference type="PROSITE" id="PS51649">
    <property type="entry name" value="NPH3"/>
    <property type="match status" value="1"/>
</dbReference>
<dbReference type="InterPro" id="IPR027356">
    <property type="entry name" value="NPH3_dom"/>
</dbReference>
<dbReference type="InterPro" id="IPR000210">
    <property type="entry name" value="BTB/POZ_dom"/>
</dbReference>
<evidence type="ECO:0000256" key="3">
    <source>
        <dbReference type="PROSITE-ProRule" id="PRU00982"/>
    </source>
</evidence>
<dbReference type="OrthoDB" id="624345at2759"/>
<dbReference type="Proteomes" id="UP000504607">
    <property type="component" value="Unplaced"/>
</dbReference>
<feature type="region of interest" description="Disordered" evidence="4">
    <location>
        <begin position="614"/>
        <end position="642"/>
    </location>
</feature>
<keyword evidence="2" id="KW-0833">Ubl conjugation pathway</keyword>
<name>A0A6I9SNH5_ELAGV</name>
<dbReference type="Pfam" id="PF00651">
    <property type="entry name" value="BTB"/>
    <property type="match status" value="1"/>
</dbReference>
<dbReference type="PANTHER" id="PTHR32370">
    <property type="entry name" value="OS12G0117600 PROTEIN"/>
    <property type="match status" value="1"/>
</dbReference>
<comment type="similarity">
    <text evidence="3">Belongs to the NPH3 family.</text>
</comment>
<evidence type="ECO:0000313" key="7">
    <source>
        <dbReference type="Proteomes" id="UP000504607"/>
    </source>
</evidence>
<reference evidence="8" key="1">
    <citation type="submission" date="2025-08" db="UniProtKB">
        <authorList>
            <consortium name="RefSeq"/>
        </authorList>
    </citation>
    <scope>IDENTIFICATION</scope>
</reference>
<evidence type="ECO:0000256" key="2">
    <source>
        <dbReference type="ARBA" id="ARBA00022786"/>
    </source>
</evidence>
<dbReference type="PROSITE" id="PS50097">
    <property type="entry name" value="BTB"/>
    <property type="match status" value="1"/>
</dbReference>
<dbReference type="UniPathway" id="UPA00143"/>
<evidence type="ECO:0000256" key="1">
    <source>
        <dbReference type="ARBA" id="ARBA00004906"/>
    </source>
</evidence>
<protein>
    <submittedName>
        <fullName evidence="8">BTB/POZ domain-containing protein NPY4 isoform X1</fullName>
    </submittedName>
</protein>
<keyword evidence="7" id="KW-1185">Reference proteome</keyword>
<sequence>MCVFLACSLEYQGHLKLRSHTLMLVFIPLPLSIARSLTFLDPCHYHTKTLIHSSTPSESSLSLPNPPPRCPITHVYTRRACCGPLLETPLVIGGDFFGYCPCHPLYGDDPDPLAAFSKRRHPLAFVMRRVSSRLLCYRFVATELATDIIIHVGEVKFHLHKFPLLSKSARLQKLVAATNDESNNEIHILNIPGGPAAFEICAKFCYGMTVTLNAYNVVAARCAAAFLEMHESVEKGNLIYKIEVFLDTSIFRSWKDSIIVLQTTKSLLPWSEDLKLVSHCIDSIASKASIDASMVEWSYTYNRKKLPSENGLDTHWNGVKKQQSVPKDWWVDDLCELEMDLYEQLIMAIKAKGRMSGKVIGEALKAYTYRRLRGFGRGSLIHEGDVMKSRSLLETIIWLLPAEKGSVSCSFLLKLLRAASLLDSGEMVKKELIKRIGRQLEEASVPDLLIPSMSREDTVYDIDMVLSIVEEFVMQDDGAAQTSPKLSEMLGETRSPAIVSGSSKIGVAKLVDGYLAEIAKDPKLPLSKFVDLAEMLSADSRPVHDGLYRAIDTYLKEQPGLSKSERKKICGLMDCKKLSADACTHAVQNERLPLRVVVQVLFFEQVRAAAAAAGRTGNHGGSYGSSSSGVTTNTEDDWDGVPTVEDLRSLKCMKLVGGGESERSSDSIAAGRNHGNDKAGNGKVKGIMMPKKILGKLLSSKGQGGENSSSDTSGSPDSANQDETKKGTPSRNTRYSVS</sequence>
<feature type="domain" description="NPH3" evidence="6">
    <location>
        <begin position="328"/>
        <end position="607"/>
    </location>
</feature>
<dbReference type="RefSeq" id="XP_010942829.2">
    <property type="nucleotide sequence ID" value="XM_010944527.3"/>
</dbReference>
<dbReference type="Gene3D" id="3.30.710.10">
    <property type="entry name" value="Potassium Channel Kv1.1, Chain A"/>
    <property type="match status" value="1"/>
</dbReference>
<dbReference type="GeneID" id="105060715"/>
<dbReference type="InterPro" id="IPR011333">
    <property type="entry name" value="SKP1/BTB/POZ_sf"/>
</dbReference>
<evidence type="ECO:0000259" key="5">
    <source>
        <dbReference type="PROSITE" id="PS50097"/>
    </source>
</evidence>